<proteinExistence type="predicted"/>
<gene>
    <name evidence="1" type="ORF">LX32DRAFT_698838</name>
</gene>
<organism evidence="1 2">
    <name type="scientific">Colletotrichum zoysiae</name>
    <dbReference type="NCBI Taxonomy" id="1216348"/>
    <lineage>
        <taxon>Eukaryota</taxon>
        <taxon>Fungi</taxon>
        <taxon>Dikarya</taxon>
        <taxon>Ascomycota</taxon>
        <taxon>Pezizomycotina</taxon>
        <taxon>Sordariomycetes</taxon>
        <taxon>Hypocreomycetidae</taxon>
        <taxon>Glomerellales</taxon>
        <taxon>Glomerellaceae</taxon>
        <taxon>Colletotrichum</taxon>
        <taxon>Colletotrichum graminicola species complex</taxon>
    </lineage>
</organism>
<accession>A0AAD9LXY9</accession>
<protein>
    <submittedName>
        <fullName evidence="1">Uncharacterized protein</fullName>
    </submittedName>
</protein>
<name>A0AAD9LXY9_9PEZI</name>
<evidence type="ECO:0000313" key="2">
    <source>
        <dbReference type="Proteomes" id="UP001232148"/>
    </source>
</evidence>
<sequence length="170" mass="19122">MAKTLARCERLVELRLQSRVYGDDLGHHSGKKIHPYEHSAAFPLSAEHLLETTASMQGLKLLRCDLASGSLHDAKGLTERIAREHPKPEELRFGFGVHQPDEVLLAFLPRHQSMRRLLVREVHAANRGGEHGADHISYLEGLDRAADAFKALFPQLEVLGTEEDPFEKVY</sequence>
<dbReference type="EMBL" id="MU843054">
    <property type="protein sequence ID" value="KAK2022213.1"/>
    <property type="molecule type" value="Genomic_DNA"/>
</dbReference>
<dbReference type="AlphaFoldDB" id="A0AAD9LXY9"/>
<comment type="caution">
    <text evidence="1">The sequence shown here is derived from an EMBL/GenBank/DDBJ whole genome shotgun (WGS) entry which is preliminary data.</text>
</comment>
<dbReference type="Proteomes" id="UP001232148">
    <property type="component" value="Unassembled WGS sequence"/>
</dbReference>
<keyword evidence="2" id="KW-1185">Reference proteome</keyword>
<evidence type="ECO:0000313" key="1">
    <source>
        <dbReference type="EMBL" id="KAK2022213.1"/>
    </source>
</evidence>
<reference evidence="1" key="1">
    <citation type="submission" date="2021-06" db="EMBL/GenBank/DDBJ databases">
        <title>Comparative genomics, transcriptomics and evolutionary studies reveal genomic signatures of adaptation to plant cell wall in hemibiotrophic fungi.</title>
        <authorList>
            <consortium name="DOE Joint Genome Institute"/>
            <person name="Baroncelli R."/>
            <person name="Diaz J.F."/>
            <person name="Benocci T."/>
            <person name="Peng M."/>
            <person name="Battaglia E."/>
            <person name="Haridas S."/>
            <person name="Andreopoulos W."/>
            <person name="Labutti K."/>
            <person name="Pangilinan J."/>
            <person name="Floch G.L."/>
            <person name="Makela M.R."/>
            <person name="Henrissat B."/>
            <person name="Grigoriev I.V."/>
            <person name="Crouch J.A."/>
            <person name="De Vries R.P."/>
            <person name="Sukno S.A."/>
            <person name="Thon M.R."/>
        </authorList>
    </citation>
    <scope>NUCLEOTIDE SEQUENCE</scope>
    <source>
        <strain evidence="1">MAFF235873</strain>
    </source>
</reference>